<evidence type="ECO:0000256" key="2">
    <source>
        <dbReference type="SAM" id="Phobius"/>
    </source>
</evidence>
<reference evidence="3 4" key="1">
    <citation type="submission" date="2015-02" db="EMBL/GenBank/DDBJ databases">
        <authorList>
            <person name="Chooi Y.-H."/>
        </authorList>
    </citation>
    <scope>NUCLEOTIDE SEQUENCE [LARGE SCALE GENOMIC DNA]</scope>
    <source>
        <strain evidence="3">E3</strain>
    </source>
</reference>
<organism evidence="3 4">
    <name type="scientific">Plasmodiophora brassicae</name>
    <name type="common">Clubroot disease agent</name>
    <dbReference type="NCBI Taxonomy" id="37360"/>
    <lineage>
        <taxon>Eukaryota</taxon>
        <taxon>Sar</taxon>
        <taxon>Rhizaria</taxon>
        <taxon>Endomyxa</taxon>
        <taxon>Phytomyxea</taxon>
        <taxon>Plasmodiophorida</taxon>
        <taxon>Plasmodiophoridae</taxon>
        <taxon>Plasmodiophora</taxon>
    </lineage>
</organism>
<feature type="region of interest" description="Disordered" evidence="1">
    <location>
        <begin position="239"/>
        <end position="259"/>
    </location>
</feature>
<proteinExistence type="predicted"/>
<keyword evidence="4" id="KW-1185">Reference proteome</keyword>
<feature type="transmembrane region" description="Helical" evidence="2">
    <location>
        <begin position="262"/>
        <end position="283"/>
    </location>
</feature>
<dbReference type="EMBL" id="CDSF01000039">
    <property type="protein sequence ID" value="CEO95897.1"/>
    <property type="molecule type" value="Genomic_DNA"/>
</dbReference>
<feature type="transmembrane region" description="Helical" evidence="2">
    <location>
        <begin position="310"/>
        <end position="333"/>
    </location>
</feature>
<evidence type="ECO:0000313" key="3">
    <source>
        <dbReference type="EMBL" id="CEO95897.1"/>
    </source>
</evidence>
<name>A0A0G4ILC3_PLABS</name>
<keyword evidence="2" id="KW-0472">Membrane</keyword>
<evidence type="ECO:0000313" key="4">
    <source>
        <dbReference type="Proteomes" id="UP000039324"/>
    </source>
</evidence>
<dbReference type="AlphaFoldDB" id="A0A0G4ILC3"/>
<sequence>MHGGWADATWSRSNAGTGPEVVYHVFKHTQNDMVARAIRRCADLRFGGLHPTLPPFDPAWSDDQPLRMAYAFAEVWFVENADYIDPSLVRAASASVLMWFSYWEERLGSDCLRCRQVLDTASLAGFGRETVIRIGNQIRETWMASQVGAVETTLADPDRPVPIHQYNQAVAERDSAEQEYARVEHEVQDEITGLFTELYSRHGVSPLSAISSLSTMTDVPIHQSNQAVVGRYTAPLASGVVNDQSRPGESDISHGHPGTSRVAGAIKGGFNPVILAIGIQLLLSKWRRMRSRNLDDNQLMLTSSRKSPGSVSAISAVLASAAGLALGSMFINVTLPRPQLEGRLFDRNSGNPYKALCTHIVVTICFISAIIMV</sequence>
<keyword evidence="2" id="KW-1133">Transmembrane helix</keyword>
<keyword evidence="2" id="KW-0812">Transmembrane</keyword>
<protein>
    <submittedName>
        <fullName evidence="3">Uncharacterized protein</fullName>
    </submittedName>
</protein>
<evidence type="ECO:0000256" key="1">
    <source>
        <dbReference type="SAM" id="MobiDB-lite"/>
    </source>
</evidence>
<feature type="transmembrane region" description="Helical" evidence="2">
    <location>
        <begin position="353"/>
        <end position="372"/>
    </location>
</feature>
<gene>
    <name evidence="3" type="ORF">PBRA_009696</name>
</gene>
<dbReference type="Proteomes" id="UP000039324">
    <property type="component" value="Unassembled WGS sequence"/>
</dbReference>
<accession>A0A0G4ILC3</accession>